<keyword evidence="2" id="KW-0501">Molybdenum cofactor biosynthesis</keyword>
<dbReference type="GO" id="GO:0006777">
    <property type="term" value="P:Mo-molybdopterin cofactor biosynthetic process"/>
    <property type="evidence" value="ECO:0007669"/>
    <property type="project" value="UniProtKB-KW"/>
</dbReference>
<protein>
    <submittedName>
        <fullName evidence="4">Molybdopterin biosynthesis protein</fullName>
    </submittedName>
</protein>
<dbReference type="Pfam" id="PF03453">
    <property type="entry name" value="MoeA_N"/>
    <property type="match status" value="1"/>
</dbReference>
<reference evidence="4 5" key="1">
    <citation type="journal article" date="2019" name="Int. J. Syst. Evol. Microbiol.">
        <title>The Global Catalogue of Microorganisms (GCM) 10K type strain sequencing project: providing services to taxonomists for standard genome sequencing and annotation.</title>
        <authorList>
            <consortium name="The Broad Institute Genomics Platform"/>
            <consortium name="The Broad Institute Genome Sequencing Center for Infectious Disease"/>
            <person name="Wu L."/>
            <person name="Ma J."/>
        </authorList>
    </citation>
    <scope>NUCLEOTIDE SEQUENCE [LARGE SCALE GENOMIC DNA]</scope>
    <source>
        <strain evidence="4 5">CGMCC 1.3240</strain>
    </source>
</reference>
<dbReference type="Pfam" id="PF03454">
    <property type="entry name" value="MoeA_C"/>
    <property type="match status" value="1"/>
</dbReference>
<dbReference type="CDD" id="cd00887">
    <property type="entry name" value="MoeA"/>
    <property type="match status" value="1"/>
</dbReference>
<dbReference type="PROSITE" id="PS01079">
    <property type="entry name" value="MOCF_BIOSYNTHESIS_2"/>
    <property type="match status" value="1"/>
</dbReference>
<dbReference type="InterPro" id="IPR036425">
    <property type="entry name" value="MoaB/Mog-like_dom_sf"/>
</dbReference>
<dbReference type="RefSeq" id="WP_340602358.1">
    <property type="nucleotide sequence ID" value="NZ_JBBMXV010000001.1"/>
</dbReference>
<dbReference type="SUPFAM" id="SSF63882">
    <property type="entry name" value="MoeA N-terminal region -like"/>
    <property type="match status" value="1"/>
</dbReference>
<dbReference type="Gene3D" id="3.90.105.10">
    <property type="entry name" value="Molybdopterin biosynthesis moea protein, domain 2"/>
    <property type="match status" value="1"/>
</dbReference>
<evidence type="ECO:0000259" key="3">
    <source>
        <dbReference type="SMART" id="SM00852"/>
    </source>
</evidence>
<organism evidence="4 5">
    <name type="scientific">Halalkalicoccus tibetensis</name>
    <dbReference type="NCBI Taxonomy" id="175632"/>
    <lineage>
        <taxon>Archaea</taxon>
        <taxon>Methanobacteriati</taxon>
        <taxon>Methanobacteriota</taxon>
        <taxon>Stenosarchaea group</taxon>
        <taxon>Halobacteria</taxon>
        <taxon>Halobacteriales</taxon>
        <taxon>Halococcaceae</taxon>
        <taxon>Halalkalicoccus</taxon>
    </lineage>
</organism>
<dbReference type="SMART" id="SM00852">
    <property type="entry name" value="MoCF_biosynth"/>
    <property type="match status" value="1"/>
</dbReference>
<feature type="domain" description="MoaB/Mog" evidence="3">
    <location>
        <begin position="190"/>
        <end position="329"/>
    </location>
</feature>
<dbReference type="NCBIfam" id="TIGR00177">
    <property type="entry name" value="molyb_syn"/>
    <property type="match status" value="1"/>
</dbReference>
<dbReference type="InterPro" id="IPR005111">
    <property type="entry name" value="MoeA_C_domain_IV"/>
</dbReference>
<dbReference type="PANTHER" id="PTHR10192">
    <property type="entry name" value="MOLYBDOPTERIN BIOSYNTHESIS PROTEIN"/>
    <property type="match status" value="1"/>
</dbReference>
<keyword evidence="5" id="KW-1185">Reference proteome</keyword>
<dbReference type="NCBIfam" id="NF011068">
    <property type="entry name" value="PRK14498.1"/>
    <property type="match status" value="1"/>
</dbReference>
<dbReference type="InterPro" id="IPR001453">
    <property type="entry name" value="MoaB/Mog_dom"/>
</dbReference>
<dbReference type="InterPro" id="IPR008284">
    <property type="entry name" value="MoCF_biosynth_CS"/>
</dbReference>
<comment type="caution">
    <text evidence="4">The sequence shown here is derived from an EMBL/GenBank/DDBJ whole genome shotgun (WGS) entry which is preliminary data.</text>
</comment>
<dbReference type="SUPFAM" id="SSF63867">
    <property type="entry name" value="MoeA C-terminal domain-like"/>
    <property type="match status" value="1"/>
</dbReference>
<dbReference type="InterPro" id="IPR005110">
    <property type="entry name" value="MoeA_linker/N"/>
</dbReference>
<comment type="pathway">
    <text evidence="1">Cofactor biosynthesis; molybdopterin biosynthesis.</text>
</comment>
<dbReference type="SUPFAM" id="SSF53850">
    <property type="entry name" value="Periplasmic binding protein-like II"/>
    <property type="match status" value="1"/>
</dbReference>
<dbReference type="AlphaFoldDB" id="A0ABD5V3R2"/>
<dbReference type="Gene3D" id="3.40.980.10">
    <property type="entry name" value="MoaB/Mog-like domain"/>
    <property type="match status" value="1"/>
</dbReference>
<gene>
    <name evidence="4" type="ORF">ACFQGH_01515</name>
</gene>
<accession>A0ABD5V3R2</accession>
<dbReference type="EMBL" id="JBHSXQ010000001">
    <property type="protein sequence ID" value="MFC6903870.1"/>
    <property type="molecule type" value="Genomic_DNA"/>
</dbReference>
<evidence type="ECO:0000256" key="1">
    <source>
        <dbReference type="ARBA" id="ARBA00005046"/>
    </source>
</evidence>
<proteinExistence type="predicted"/>
<dbReference type="NCBIfam" id="NF045515">
    <property type="entry name" value="Glp_gephyrin"/>
    <property type="match status" value="1"/>
</dbReference>
<dbReference type="Pfam" id="PF00994">
    <property type="entry name" value="MoCF_biosynth"/>
    <property type="match status" value="1"/>
</dbReference>
<evidence type="ECO:0000313" key="5">
    <source>
        <dbReference type="Proteomes" id="UP001596312"/>
    </source>
</evidence>
<dbReference type="InterPro" id="IPR024370">
    <property type="entry name" value="PBP_domain"/>
</dbReference>
<dbReference type="InterPro" id="IPR036135">
    <property type="entry name" value="MoeA_linker/N_sf"/>
</dbReference>
<dbReference type="Proteomes" id="UP001596312">
    <property type="component" value="Unassembled WGS sequence"/>
</dbReference>
<dbReference type="InterPro" id="IPR038987">
    <property type="entry name" value="MoeA-like"/>
</dbReference>
<dbReference type="InterPro" id="IPR036688">
    <property type="entry name" value="MoeA_C_domain_IV_sf"/>
</dbReference>
<dbReference type="Gene3D" id="2.170.190.11">
    <property type="entry name" value="Molybdopterin biosynthesis moea protein, domain 3"/>
    <property type="match status" value="1"/>
</dbReference>
<dbReference type="PANTHER" id="PTHR10192:SF5">
    <property type="entry name" value="GEPHYRIN"/>
    <property type="match status" value="1"/>
</dbReference>
<evidence type="ECO:0000313" key="4">
    <source>
        <dbReference type="EMBL" id="MFC6903870.1"/>
    </source>
</evidence>
<dbReference type="Pfam" id="PF12727">
    <property type="entry name" value="PBP_like"/>
    <property type="match status" value="1"/>
</dbReference>
<dbReference type="Gene3D" id="2.40.340.10">
    <property type="entry name" value="MoeA, C-terminal, domain IV"/>
    <property type="match status" value="1"/>
</dbReference>
<dbReference type="FunFam" id="2.170.190.11:FF:000001">
    <property type="entry name" value="Molybdopterin molybdenumtransferase"/>
    <property type="match status" value="1"/>
</dbReference>
<dbReference type="SUPFAM" id="SSF53218">
    <property type="entry name" value="Molybdenum cofactor biosynthesis proteins"/>
    <property type="match status" value="1"/>
</dbReference>
<sequence length="627" mass="66349">MTDRKEFRELVPPQQAHEAIASLDLGGGSEAVSLREARGRVLAERVDADLDVPGFDRASMDGYAVRARDTFGADEADPVVLDLAGSVHAGEEPDVTVEAGSCVEISTGAVMPPGADAVVMVERTDERENGSAVEIRTSLAPGDHVMLAGADVAGGERALGPGTRLTPREIGLLSALGVDAVPVRSKPHVGIVSTGDELVRPGEALHSERGQIYDVNSYTIATAVEEAGGEAELYPHAGDDYEEMERVLTEAAEECDLVLSSGSTSASAVDVIYRVIEDRGELLLHGVAIKPGKPMLVGEFPDSAYVGLPGYPVSALMIFRHFVAGAIRRAAGVPEPRTATVEAEMALEERYGEGRTRLMPVGLIENGEGTTLAYPVDKGSGATTSLVEADGVVEVDPDTAYLDAGERVSVDLFSPDVRPPGVFGVGEDDPFLSGVLDELDHPRYLSIGGRQGLRRLDRGAPDFAVTSGPVERELDATEFGGWSREWGLVVPSDNPEGIEELADLADRELRFVNRPTDSGLRGTLDDAVETLAGERGESRADLTERIDGYELTVRAQESPARKVAADGADAGLGLRATAEKLGLGFVSLGEERVTVLANPDRMEKPGVERLREVLETAEIEGLPGFGG</sequence>
<name>A0ABD5V3R2_9EURY</name>
<evidence type="ECO:0000256" key="2">
    <source>
        <dbReference type="ARBA" id="ARBA00023150"/>
    </source>
</evidence>